<dbReference type="AlphaFoldDB" id="A0AAF0UNP9"/>
<dbReference type="PANTHER" id="PTHR47910:SF2">
    <property type="entry name" value="RIBULOSE BISPHOSPHATE CARBOXYLASE LARGE CHAIN, CATALYTIC DOMAIN-CONTAINING PROTEIN"/>
    <property type="match status" value="1"/>
</dbReference>
<evidence type="ECO:0000313" key="4">
    <source>
        <dbReference type="Proteomes" id="UP001234989"/>
    </source>
</evidence>
<dbReference type="InterPro" id="IPR013955">
    <property type="entry name" value="Rep_factor-A_C"/>
</dbReference>
<dbReference type="Gene3D" id="2.40.50.140">
    <property type="entry name" value="Nucleic acid-binding proteins"/>
    <property type="match status" value="3"/>
</dbReference>
<proteinExistence type="predicted"/>
<dbReference type="Proteomes" id="UP001234989">
    <property type="component" value="Chromosome 10"/>
</dbReference>
<dbReference type="EMBL" id="CP133621">
    <property type="protein sequence ID" value="WMV49657.1"/>
    <property type="molecule type" value="Genomic_DNA"/>
</dbReference>
<reference evidence="3" key="1">
    <citation type="submission" date="2023-08" db="EMBL/GenBank/DDBJ databases">
        <title>A de novo genome assembly of Solanum verrucosum Schlechtendal, a Mexican diploid species geographically isolated from the other diploid A-genome species in potato relatives.</title>
        <authorList>
            <person name="Hosaka K."/>
        </authorList>
    </citation>
    <scope>NUCLEOTIDE SEQUENCE</scope>
    <source>
        <tissue evidence="3">Young leaves</tissue>
    </source>
</reference>
<dbReference type="SUPFAM" id="SSF50249">
    <property type="entry name" value="Nucleic acid-binding proteins"/>
    <property type="match status" value="2"/>
</dbReference>
<feature type="compositionally biased region" description="Pro residues" evidence="1">
    <location>
        <begin position="484"/>
        <end position="493"/>
    </location>
</feature>
<evidence type="ECO:0000259" key="2">
    <source>
        <dbReference type="Pfam" id="PF08646"/>
    </source>
</evidence>
<accession>A0AAF0UNP9</accession>
<feature type="region of interest" description="Disordered" evidence="1">
    <location>
        <begin position="472"/>
        <end position="493"/>
    </location>
</feature>
<organism evidence="3 4">
    <name type="scientific">Solanum verrucosum</name>
    <dbReference type="NCBI Taxonomy" id="315347"/>
    <lineage>
        <taxon>Eukaryota</taxon>
        <taxon>Viridiplantae</taxon>
        <taxon>Streptophyta</taxon>
        <taxon>Embryophyta</taxon>
        <taxon>Tracheophyta</taxon>
        <taxon>Spermatophyta</taxon>
        <taxon>Magnoliopsida</taxon>
        <taxon>eudicotyledons</taxon>
        <taxon>Gunneridae</taxon>
        <taxon>Pentapetalae</taxon>
        <taxon>asterids</taxon>
        <taxon>lamiids</taxon>
        <taxon>Solanales</taxon>
        <taxon>Solanaceae</taxon>
        <taxon>Solanoideae</taxon>
        <taxon>Solaneae</taxon>
        <taxon>Solanum</taxon>
    </lineage>
</organism>
<evidence type="ECO:0000256" key="1">
    <source>
        <dbReference type="SAM" id="MobiDB-lite"/>
    </source>
</evidence>
<gene>
    <name evidence="3" type="ORF">MTR67_043042</name>
</gene>
<keyword evidence="4" id="KW-1185">Reference proteome</keyword>
<dbReference type="Pfam" id="PF08646">
    <property type="entry name" value="Rep_fac-A_C"/>
    <property type="match status" value="1"/>
</dbReference>
<evidence type="ECO:0000313" key="3">
    <source>
        <dbReference type="EMBL" id="WMV49657.1"/>
    </source>
</evidence>
<feature type="domain" description="Replication factor A C-terminal" evidence="2">
    <location>
        <begin position="323"/>
        <end position="436"/>
    </location>
</feature>
<dbReference type="PANTHER" id="PTHR47910">
    <property type="entry name" value="RIBULOSE BISPHOSPHATE CARBOXYLASE LARGE CHAIN, CATALYTIC DOMAIN-CONTAINING PROTEIN"/>
    <property type="match status" value="1"/>
</dbReference>
<name>A0AAF0UNP9_SOLVR</name>
<sequence>MVLRLNINRIELATRDWICKVQIVEIGRPRESPDKKCRFQNLILEDEELISVFYNSYFQECQIKAVMYADEIEQYADKLKLMNTYLISTAKVKVSPTSYGKPIHKFYWVLDKETVIEHIKPSNELEKPLPPPTKLDITTFDRIPHMMVDSAAEIDILAIVLRCGPYAGRSHQKCREITICDNQKNQFLLTLWEDFGEIEGNEIEAKMATEVDLIVILGRSIGISTYQAMCYTRLSLKIRFNSTIRVDPNYPQAVELINWAKENKAMLLSRASEKTSTSSSARPMVVTPDGQQVISIAEMSSSASMGLFYVEAEMDISDEFQEFCVIECSGCKQKKHTKDRKDFECPKCNRKTTLVPRCIFQIDLIDSTATTTTSISGELGEKLLSMTAEDIFDITCFKRQSLSVNHVHEMLSNKLFQIQLRKSSWGSSNNTHATLSILSYMEKEHTPHSTTDRNSKKIRPLEISEVEVMATTTTAGSSNAMPKFEPPTPTKKV</sequence>
<dbReference type="InterPro" id="IPR012340">
    <property type="entry name" value="NA-bd_OB-fold"/>
</dbReference>
<protein>
    <recommendedName>
        <fullName evidence="2">Replication factor A C-terminal domain-containing protein</fullName>
    </recommendedName>
</protein>